<keyword evidence="3" id="KW-1185">Reference proteome</keyword>
<proteinExistence type="predicted"/>
<evidence type="ECO:0000313" key="2">
    <source>
        <dbReference type="EMBL" id="KAK0401310.1"/>
    </source>
</evidence>
<dbReference type="EMBL" id="JAUCMV010000004">
    <property type="protein sequence ID" value="KAK0401310.1"/>
    <property type="molecule type" value="Genomic_DNA"/>
</dbReference>
<comment type="caution">
    <text evidence="2">The sequence shown here is derived from an EMBL/GenBank/DDBJ whole genome shotgun (WGS) entry which is preliminary data.</text>
</comment>
<organism evidence="2 3">
    <name type="scientific">Steinernema hermaphroditum</name>
    <dbReference type="NCBI Taxonomy" id="289476"/>
    <lineage>
        <taxon>Eukaryota</taxon>
        <taxon>Metazoa</taxon>
        <taxon>Ecdysozoa</taxon>
        <taxon>Nematoda</taxon>
        <taxon>Chromadorea</taxon>
        <taxon>Rhabditida</taxon>
        <taxon>Tylenchina</taxon>
        <taxon>Panagrolaimomorpha</taxon>
        <taxon>Strongyloidoidea</taxon>
        <taxon>Steinernematidae</taxon>
        <taxon>Steinernema</taxon>
    </lineage>
</organism>
<dbReference type="AlphaFoldDB" id="A0AA39H8Z0"/>
<feature type="chain" id="PRO_5041355792" evidence="1">
    <location>
        <begin position="20"/>
        <end position="125"/>
    </location>
</feature>
<evidence type="ECO:0000313" key="3">
    <source>
        <dbReference type="Proteomes" id="UP001175271"/>
    </source>
</evidence>
<protein>
    <submittedName>
        <fullName evidence="2">Uncharacterized protein</fullName>
    </submittedName>
</protein>
<sequence length="125" mass="13895">MKMWTHLCLVFLFLGLGLADDEIDVIADLKAKLKAKGLDVKAALEAKIKIEGIDVDALVKAGLDEDDIVIIIAIKVEIELPENFRCKNIRCADGFKCVFGHCIRVKPCPPLRHHCCCDDCDDDDD</sequence>
<feature type="signal peptide" evidence="1">
    <location>
        <begin position="1"/>
        <end position="19"/>
    </location>
</feature>
<dbReference type="Proteomes" id="UP001175271">
    <property type="component" value="Unassembled WGS sequence"/>
</dbReference>
<reference evidence="2" key="1">
    <citation type="submission" date="2023-06" db="EMBL/GenBank/DDBJ databases">
        <title>Genomic analysis of the entomopathogenic nematode Steinernema hermaphroditum.</title>
        <authorList>
            <person name="Schwarz E.M."/>
            <person name="Heppert J.K."/>
            <person name="Baniya A."/>
            <person name="Schwartz H.T."/>
            <person name="Tan C.-H."/>
            <person name="Antoshechkin I."/>
            <person name="Sternberg P.W."/>
            <person name="Goodrich-Blair H."/>
            <person name="Dillman A.R."/>
        </authorList>
    </citation>
    <scope>NUCLEOTIDE SEQUENCE</scope>
    <source>
        <strain evidence="2">PS9179</strain>
        <tissue evidence="2">Whole animal</tissue>
    </source>
</reference>
<name>A0AA39H8Z0_9BILA</name>
<gene>
    <name evidence="2" type="ORF">QR680_015708</name>
</gene>
<evidence type="ECO:0000256" key="1">
    <source>
        <dbReference type="SAM" id="SignalP"/>
    </source>
</evidence>
<accession>A0AA39H8Z0</accession>
<keyword evidence="1" id="KW-0732">Signal</keyword>